<protein>
    <submittedName>
        <fullName evidence="2">Uncharacterized protein</fullName>
    </submittedName>
</protein>
<name>A0A6J7WU76_9CAUD</name>
<reference evidence="2" key="1">
    <citation type="submission" date="2020-05" db="EMBL/GenBank/DDBJ databases">
        <authorList>
            <person name="Chiriac C."/>
            <person name="Salcher M."/>
            <person name="Ghai R."/>
            <person name="Kavagutti S V."/>
        </authorList>
    </citation>
    <scope>NUCLEOTIDE SEQUENCE</scope>
</reference>
<sequence length="59" mass="6293">MPKQPIAPKHPTIKPSALGKRVPTQPLAREIRAYSKSALDFGPLTAVATGKKEPSKSSL</sequence>
<organism evidence="2">
    <name type="scientific">uncultured Caudovirales phage</name>
    <dbReference type="NCBI Taxonomy" id="2100421"/>
    <lineage>
        <taxon>Viruses</taxon>
        <taxon>Duplodnaviria</taxon>
        <taxon>Heunggongvirae</taxon>
        <taxon>Uroviricota</taxon>
        <taxon>Caudoviricetes</taxon>
        <taxon>Peduoviridae</taxon>
        <taxon>Maltschvirus</taxon>
        <taxon>Maltschvirus maltsch</taxon>
    </lineage>
</organism>
<accession>A0A6J7WU76</accession>
<gene>
    <name evidence="2" type="ORF">UFOVP235_53</name>
</gene>
<dbReference type="EMBL" id="LR798282">
    <property type="protein sequence ID" value="CAB5220385.1"/>
    <property type="molecule type" value="Genomic_DNA"/>
</dbReference>
<evidence type="ECO:0000256" key="1">
    <source>
        <dbReference type="SAM" id="MobiDB-lite"/>
    </source>
</evidence>
<feature type="region of interest" description="Disordered" evidence="1">
    <location>
        <begin position="1"/>
        <end position="23"/>
    </location>
</feature>
<proteinExistence type="predicted"/>
<evidence type="ECO:0000313" key="2">
    <source>
        <dbReference type="EMBL" id="CAB5220385.1"/>
    </source>
</evidence>